<evidence type="ECO:0008006" key="4">
    <source>
        <dbReference type="Google" id="ProtNLM"/>
    </source>
</evidence>
<name>A0A8S1ME39_PARPR</name>
<gene>
    <name evidence="2" type="ORF">PPRIM_AZ9-3.1.T0530198</name>
</gene>
<feature type="transmembrane region" description="Helical" evidence="1">
    <location>
        <begin position="155"/>
        <end position="176"/>
    </location>
</feature>
<feature type="transmembrane region" description="Helical" evidence="1">
    <location>
        <begin position="92"/>
        <end position="113"/>
    </location>
</feature>
<keyword evidence="1" id="KW-0472">Membrane</keyword>
<sequence length="333" mass="39538">MKCVRTQVQPIIYPQLQQSQQHLYQTLQLNQSQPQQGYKKQRVNIKTFLNFMQQYTIFTPQIKKQQDNLNHVELSLAGYMENRSFNLQILKYFLLFQAFPLILCCCSFKNNFIKFSYNLNGYFKQPFYIFAAIMCFSLIYSYMNHKKLRNKQLRFIQIILIISYTFSYAFFIQAIYSSTYLFYNPYNCIYENTLKNFGNDQIVIILFCLINLETCSIISYCMQEIGELSIKNSFWYIILPTITFGSILSSFYYNYDILCFIIALSCGFGFYLQFTLKRMIKSKKLKLRSDEGPFSAILLSFLLFVPFFDLVYEDSEQLCQITQSVNSEQKNVQ</sequence>
<feature type="transmembrane region" description="Helical" evidence="1">
    <location>
        <begin position="234"/>
        <end position="251"/>
    </location>
</feature>
<keyword evidence="1" id="KW-0812">Transmembrane</keyword>
<feature type="transmembrane region" description="Helical" evidence="1">
    <location>
        <begin position="257"/>
        <end position="274"/>
    </location>
</feature>
<proteinExistence type="predicted"/>
<keyword evidence="3" id="KW-1185">Reference proteome</keyword>
<organism evidence="2 3">
    <name type="scientific">Paramecium primaurelia</name>
    <dbReference type="NCBI Taxonomy" id="5886"/>
    <lineage>
        <taxon>Eukaryota</taxon>
        <taxon>Sar</taxon>
        <taxon>Alveolata</taxon>
        <taxon>Ciliophora</taxon>
        <taxon>Intramacronucleata</taxon>
        <taxon>Oligohymenophorea</taxon>
        <taxon>Peniculida</taxon>
        <taxon>Parameciidae</taxon>
        <taxon>Paramecium</taxon>
    </lineage>
</organism>
<feature type="transmembrane region" description="Helical" evidence="1">
    <location>
        <begin position="202"/>
        <end position="222"/>
    </location>
</feature>
<comment type="caution">
    <text evidence="2">The sequence shown here is derived from an EMBL/GenBank/DDBJ whole genome shotgun (WGS) entry which is preliminary data.</text>
</comment>
<protein>
    <recommendedName>
        <fullName evidence="4">Transmembrane protein</fullName>
    </recommendedName>
</protein>
<feature type="transmembrane region" description="Helical" evidence="1">
    <location>
        <begin position="125"/>
        <end position="143"/>
    </location>
</feature>
<evidence type="ECO:0000313" key="3">
    <source>
        <dbReference type="Proteomes" id="UP000688137"/>
    </source>
</evidence>
<dbReference type="Proteomes" id="UP000688137">
    <property type="component" value="Unassembled WGS sequence"/>
</dbReference>
<evidence type="ECO:0000313" key="2">
    <source>
        <dbReference type="EMBL" id="CAD8074876.1"/>
    </source>
</evidence>
<evidence type="ECO:0000256" key="1">
    <source>
        <dbReference type="SAM" id="Phobius"/>
    </source>
</evidence>
<accession>A0A8S1ME39</accession>
<dbReference type="EMBL" id="CAJJDM010000053">
    <property type="protein sequence ID" value="CAD8074876.1"/>
    <property type="molecule type" value="Genomic_DNA"/>
</dbReference>
<keyword evidence="1" id="KW-1133">Transmembrane helix</keyword>
<dbReference type="AlphaFoldDB" id="A0A8S1ME39"/>
<reference evidence="2" key="1">
    <citation type="submission" date="2021-01" db="EMBL/GenBank/DDBJ databases">
        <authorList>
            <consortium name="Genoscope - CEA"/>
            <person name="William W."/>
        </authorList>
    </citation>
    <scope>NUCLEOTIDE SEQUENCE</scope>
</reference>